<protein>
    <submittedName>
        <fullName evidence="2">Uncharacterized protein</fullName>
    </submittedName>
</protein>
<feature type="compositionally biased region" description="Pro residues" evidence="1">
    <location>
        <begin position="281"/>
        <end position="291"/>
    </location>
</feature>
<accession>A0ABQ6I3Q0</accession>
<reference evidence="3" key="1">
    <citation type="journal article" date="2019" name="Int. J. Syst. Evol. Microbiol.">
        <title>The Global Catalogue of Microorganisms (GCM) 10K type strain sequencing project: providing services to taxonomists for standard genome sequencing and annotation.</title>
        <authorList>
            <consortium name="The Broad Institute Genomics Platform"/>
            <consortium name="The Broad Institute Genome Sequencing Center for Infectious Disease"/>
            <person name="Wu L."/>
            <person name="Ma J."/>
        </authorList>
    </citation>
    <scope>NUCLEOTIDE SEQUENCE [LARGE SCALE GENOMIC DNA]</scope>
    <source>
        <strain evidence="3">NBRC 106348</strain>
    </source>
</reference>
<sequence>MFVVDVPDVAAEPVYEPAPDLPAEGDAADAPSAVPAARLVTHVDTDHGSPVFTSDGRRLLVIAALHDGRDTDLRSDVWSFPVPSTDAEDEPAREPVRVTGDENLDVGALTVGPDGLVWFAAGELGADGRDFVARTAAVYVAVPTANGFGTPRRVTDPAEHDVADAGLEAVPGALFVVGRTRGRGPVLRVGVDGDVTTVLEGDLEATALAVGGDALVVAVVTPGSAGDVVAVPLDAEHRPAGKPQPLTDLGGPARASGVVVPVEEEPPARTARPCTGGCPCPTAPAPTPSCS</sequence>
<name>A0ABQ6I3Q0_9MICO</name>
<gene>
    <name evidence="2" type="ORF">GCM10025864_31640</name>
</gene>
<evidence type="ECO:0000313" key="2">
    <source>
        <dbReference type="EMBL" id="GMA25405.1"/>
    </source>
</evidence>
<feature type="region of interest" description="Disordered" evidence="1">
    <location>
        <begin position="263"/>
        <end position="291"/>
    </location>
</feature>
<dbReference type="RefSeq" id="WP_348525252.1">
    <property type="nucleotide sequence ID" value="NZ_BSUK01000001.1"/>
</dbReference>
<dbReference type="EMBL" id="BSUK01000001">
    <property type="protein sequence ID" value="GMA25405.1"/>
    <property type="molecule type" value="Genomic_DNA"/>
</dbReference>
<evidence type="ECO:0000313" key="3">
    <source>
        <dbReference type="Proteomes" id="UP001157091"/>
    </source>
</evidence>
<keyword evidence="3" id="KW-1185">Reference proteome</keyword>
<dbReference type="Proteomes" id="UP001157091">
    <property type="component" value="Unassembled WGS sequence"/>
</dbReference>
<proteinExistence type="predicted"/>
<dbReference type="SUPFAM" id="SSF69304">
    <property type="entry name" value="Tricorn protease N-terminal domain"/>
    <property type="match status" value="1"/>
</dbReference>
<evidence type="ECO:0000256" key="1">
    <source>
        <dbReference type="SAM" id="MobiDB-lite"/>
    </source>
</evidence>
<comment type="caution">
    <text evidence="2">The sequence shown here is derived from an EMBL/GenBank/DDBJ whole genome shotgun (WGS) entry which is preliminary data.</text>
</comment>
<organism evidence="2 3">
    <name type="scientific">Luteimicrobium album</name>
    <dbReference type="NCBI Taxonomy" id="1054550"/>
    <lineage>
        <taxon>Bacteria</taxon>
        <taxon>Bacillati</taxon>
        <taxon>Actinomycetota</taxon>
        <taxon>Actinomycetes</taxon>
        <taxon>Micrococcales</taxon>
        <taxon>Luteimicrobium</taxon>
    </lineage>
</organism>